<dbReference type="PANTHER" id="PTHR16220">
    <property type="entry name" value="WD REPEAT PROTEIN 8-RELATED"/>
    <property type="match status" value="1"/>
</dbReference>
<dbReference type="EMBL" id="JAKCXM010000098">
    <property type="protein sequence ID" value="KAJ0402608.1"/>
    <property type="molecule type" value="Genomic_DNA"/>
</dbReference>
<evidence type="ECO:0000313" key="1">
    <source>
        <dbReference type="EMBL" id="KAJ0402608.1"/>
    </source>
</evidence>
<evidence type="ECO:0000313" key="2">
    <source>
        <dbReference type="Proteomes" id="UP001209570"/>
    </source>
</evidence>
<dbReference type="InterPro" id="IPR052778">
    <property type="entry name" value="Centrosome-WD_assoc"/>
</dbReference>
<protein>
    <recommendedName>
        <fullName evidence="3">Anaphase-promoting complex subunit 4 WD40 domain-containing protein</fullName>
    </recommendedName>
</protein>
<reference evidence="1" key="1">
    <citation type="submission" date="2021-12" db="EMBL/GenBank/DDBJ databases">
        <title>Prjna785345.</title>
        <authorList>
            <person name="Rujirawat T."/>
            <person name="Krajaejun T."/>
        </authorList>
    </citation>
    <scope>NUCLEOTIDE SEQUENCE</scope>
    <source>
        <strain evidence="1">Pi057C3</strain>
    </source>
</reference>
<dbReference type="Gene3D" id="2.130.10.10">
    <property type="entry name" value="YVTN repeat-like/Quinoprotein amine dehydrogenase"/>
    <property type="match status" value="1"/>
</dbReference>
<dbReference type="Proteomes" id="UP001209570">
    <property type="component" value="Unassembled WGS sequence"/>
</dbReference>
<dbReference type="GO" id="GO:1990811">
    <property type="term" value="C:MWP complex"/>
    <property type="evidence" value="ECO:0007669"/>
    <property type="project" value="TreeGrafter"/>
</dbReference>
<name>A0AAD5LIY8_PYTIN</name>
<gene>
    <name evidence="1" type="ORF">P43SY_007964</name>
</gene>
<dbReference type="SUPFAM" id="SSF82171">
    <property type="entry name" value="DPP6 N-terminal domain-like"/>
    <property type="match status" value="1"/>
</dbReference>
<keyword evidence="2" id="KW-1185">Reference proteome</keyword>
<dbReference type="AlphaFoldDB" id="A0AAD5LIY8"/>
<dbReference type="GO" id="GO:0005815">
    <property type="term" value="C:microtubule organizing center"/>
    <property type="evidence" value="ECO:0007669"/>
    <property type="project" value="TreeGrafter"/>
</dbReference>
<evidence type="ECO:0008006" key="3">
    <source>
        <dbReference type="Google" id="ProtNLM"/>
    </source>
</evidence>
<dbReference type="PANTHER" id="PTHR16220:SF0">
    <property type="entry name" value="WD REPEAT-CONTAINING PROTEIN WRAP73"/>
    <property type="match status" value="1"/>
</dbReference>
<proteinExistence type="predicted"/>
<comment type="caution">
    <text evidence="1">The sequence shown here is derived from an EMBL/GenBank/DDBJ whole genome shotgun (WGS) entry which is preliminary data.</text>
</comment>
<organism evidence="1 2">
    <name type="scientific">Pythium insidiosum</name>
    <name type="common">Pythiosis disease agent</name>
    <dbReference type="NCBI Taxonomy" id="114742"/>
    <lineage>
        <taxon>Eukaryota</taxon>
        <taxon>Sar</taxon>
        <taxon>Stramenopiles</taxon>
        <taxon>Oomycota</taxon>
        <taxon>Peronosporomycetes</taxon>
        <taxon>Pythiales</taxon>
        <taxon>Pythiaceae</taxon>
        <taxon>Pythium</taxon>
    </lineage>
</organism>
<accession>A0AAD5LIY8</accession>
<sequence>MQRQHDTKDAPSPRLRESAVSSVMRVTNGLVHWSPCGAMLAVATTNRLVIRDGGTWQILQQYSTVDVIQAVAWSDDSQLVLTGMYKRGIVWSVQDATWTCKIAEGVAGMIYARWAPDSRHVVTVSDFQLHASVWSLEDATKSVIRHPKLGADGLAFSRDGRYVAVAERHECKVP</sequence>
<dbReference type="InterPro" id="IPR015943">
    <property type="entry name" value="WD40/YVTN_repeat-like_dom_sf"/>
</dbReference>